<reference evidence="1" key="1">
    <citation type="submission" date="2020-11" db="EMBL/GenBank/DDBJ databases">
        <authorList>
            <person name="Tran Van P."/>
        </authorList>
    </citation>
    <scope>NUCLEOTIDE SEQUENCE</scope>
</reference>
<protein>
    <submittedName>
        <fullName evidence="1">Uncharacterized protein</fullName>
    </submittedName>
</protein>
<evidence type="ECO:0000313" key="1">
    <source>
        <dbReference type="EMBL" id="CAD7464504.1"/>
    </source>
</evidence>
<sequence>MVNIEWTAAKAGTMAEQSALAAVRSMVDIERTEDKVGTVAEGGAGGSGQSMGLCCYQDVPSTATKVGLVAVAVVGLIAADKAGLVTATKEGLVTEAECKLVAATRICQVAAIKWGSCYQVGLEGNGQGVVVVTAKLGIVTAAIMGIVAATRISQVTVTKVGLVAMTKVGLVAVAKVRLDTVAKMGPVAAIKLHLIATGRAWLLSQMVGLVAVAKVGLVTALSAGYVCCYQGVVSVTVGPVVYENVGSGPYTWNNLVTWTRTVLTAMANLRLSLRPRRGFEIAAKLRSSNSKCSGKKTAIRWIYSVFGRTGTVAEGTVLAAVR</sequence>
<gene>
    <name evidence="1" type="ORF">TTEB3V08_LOCUS12382</name>
</gene>
<organism evidence="1">
    <name type="scientific">Timema tahoe</name>
    <dbReference type="NCBI Taxonomy" id="61484"/>
    <lineage>
        <taxon>Eukaryota</taxon>
        <taxon>Metazoa</taxon>
        <taxon>Ecdysozoa</taxon>
        <taxon>Arthropoda</taxon>
        <taxon>Hexapoda</taxon>
        <taxon>Insecta</taxon>
        <taxon>Pterygota</taxon>
        <taxon>Neoptera</taxon>
        <taxon>Polyneoptera</taxon>
        <taxon>Phasmatodea</taxon>
        <taxon>Timematodea</taxon>
        <taxon>Timematoidea</taxon>
        <taxon>Timematidae</taxon>
        <taxon>Timema</taxon>
    </lineage>
</organism>
<dbReference type="EMBL" id="OE015293">
    <property type="protein sequence ID" value="CAD7464504.1"/>
    <property type="molecule type" value="Genomic_DNA"/>
</dbReference>
<proteinExistence type="predicted"/>
<name>A0A7R9IU19_9NEOP</name>
<accession>A0A7R9IU19</accession>
<dbReference type="AlphaFoldDB" id="A0A7R9IU19"/>